<evidence type="ECO:0000256" key="5">
    <source>
        <dbReference type="PROSITE-ProRule" id="PRU00282"/>
    </source>
</evidence>
<feature type="chain" id="PRO_5043138356" evidence="7">
    <location>
        <begin position="32"/>
        <end position="195"/>
    </location>
</feature>
<evidence type="ECO:0000256" key="3">
    <source>
        <dbReference type="ARBA" id="ARBA00022692"/>
    </source>
</evidence>
<keyword evidence="4 5" id="KW-0472">Membrane</keyword>
<dbReference type="Pfam" id="PF00153">
    <property type="entry name" value="Mito_carr"/>
    <property type="match status" value="2"/>
</dbReference>
<evidence type="ECO:0000256" key="2">
    <source>
        <dbReference type="ARBA" id="ARBA00006375"/>
    </source>
</evidence>
<dbReference type="GO" id="GO:0016020">
    <property type="term" value="C:membrane"/>
    <property type="evidence" value="ECO:0007669"/>
    <property type="project" value="UniProtKB-SubCell"/>
</dbReference>
<evidence type="ECO:0000256" key="1">
    <source>
        <dbReference type="ARBA" id="ARBA00004141"/>
    </source>
</evidence>
<sequence length="195" mass="21521">MAPIHSFLTGFVARSLVAVILDPFLVVKTHAESGRFTDRSMWAAIKRIHSQSGWRGLYSGVVATIARDGPYSGLYYVAYSGIKPLFLLAFPNENGHSVNSILAVASCATVASCVAAGITQPAAVLRVQRQLMLTPASRNILLGADQPRVQLNWRTVFRTVYQTDGLRGLWRGFLFRLLRRTGVGVISWTLYEHLT</sequence>
<proteinExistence type="inferred from homology"/>
<keyword evidence="9" id="KW-1185">Reference proteome</keyword>
<dbReference type="AlphaFoldDB" id="A0A183B814"/>
<dbReference type="PROSITE" id="PS50920">
    <property type="entry name" value="SOLCAR"/>
    <property type="match status" value="2"/>
</dbReference>
<dbReference type="InterPro" id="IPR018108">
    <property type="entry name" value="MCP_transmembrane"/>
</dbReference>
<dbReference type="Proteomes" id="UP000272942">
    <property type="component" value="Unassembled WGS sequence"/>
</dbReference>
<organism evidence="10">
    <name type="scientific">Echinostoma caproni</name>
    <dbReference type="NCBI Taxonomy" id="27848"/>
    <lineage>
        <taxon>Eukaryota</taxon>
        <taxon>Metazoa</taxon>
        <taxon>Spiralia</taxon>
        <taxon>Lophotrochozoa</taxon>
        <taxon>Platyhelminthes</taxon>
        <taxon>Trematoda</taxon>
        <taxon>Digenea</taxon>
        <taxon>Plagiorchiida</taxon>
        <taxon>Echinostomata</taxon>
        <taxon>Echinostomatoidea</taxon>
        <taxon>Echinostomatidae</taxon>
        <taxon>Echinostoma</taxon>
    </lineage>
</organism>
<feature type="repeat" description="Solcar" evidence="5">
    <location>
        <begin position="1"/>
        <end position="85"/>
    </location>
</feature>
<dbReference type="SUPFAM" id="SSF103506">
    <property type="entry name" value="Mitochondrial carrier"/>
    <property type="match status" value="1"/>
</dbReference>
<dbReference type="InterPro" id="IPR023395">
    <property type="entry name" value="MCP_dom_sf"/>
</dbReference>
<reference evidence="8 9" key="2">
    <citation type="submission" date="2018-11" db="EMBL/GenBank/DDBJ databases">
        <authorList>
            <consortium name="Pathogen Informatics"/>
        </authorList>
    </citation>
    <scope>NUCLEOTIDE SEQUENCE [LARGE SCALE GENOMIC DNA]</scope>
    <source>
        <strain evidence="8 9">Egypt</strain>
    </source>
</reference>
<comment type="similarity">
    <text evidence="2 6">Belongs to the mitochondrial carrier (TC 2.A.29) family.</text>
</comment>
<dbReference type="GO" id="GO:0015187">
    <property type="term" value="F:glycine transmembrane transporter activity"/>
    <property type="evidence" value="ECO:0007669"/>
    <property type="project" value="TreeGrafter"/>
</dbReference>
<dbReference type="PANTHER" id="PTHR46181:SF3">
    <property type="entry name" value="MITOCHONDRIAL GLYCINE TRANSPORTER"/>
    <property type="match status" value="1"/>
</dbReference>
<dbReference type="GO" id="GO:1904983">
    <property type="term" value="P:glycine import into mitochondrion"/>
    <property type="evidence" value="ECO:0007669"/>
    <property type="project" value="TreeGrafter"/>
</dbReference>
<accession>A0A183B814</accession>
<dbReference type="Gene3D" id="1.50.40.10">
    <property type="entry name" value="Mitochondrial carrier domain"/>
    <property type="match status" value="1"/>
</dbReference>
<evidence type="ECO:0000313" key="10">
    <source>
        <dbReference type="WBParaSite" id="ECPE_0001538901-mRNA-1"/>
    </source>
</evidence>
<feature type="signal peptide" evidence="7">
    <location>
        <begin position="1"/>
        <end position="31"/>
    </location>
</feature>
<reference evidence="10" key="1">
    <citation type="submission" date="2016-06" db="UniProtKB">
        <authorList>
            <consortium name="WormBaseParasite"/>
        </authorList>
    </citation>
    <scope>IDENTIFICATION</scope>
</reference>
<dbReference type="EMBL" id="UZAN01060282">
    <property type="protein sequence ID" value="VDP92621.1"/>
    <property type="molecule type" value="Genomic_DNA"/>
</dbReference>
<evidence type="ECO:0000313" key="9">
    <source>
        <dbReference type="Proteomes" id="UP000272942"/>
    </source>
</evidence>
<dbReference type="OrthoDB" id="1924968at2759"/>
<feature type="repeat" description="Solcar" evidence="5">
    <location>
        <begin position="99"/>
        <end position="195"/>
    </location>
</feature>
<keyword evidence="3 5" id="KW-0812">Transmembrane</keyword>
<protein>
    <submittedName>
        <fullName evidence="10">Mitochondrial carrier</fullName>
    </submittedName>
</protein>
<evidence type="ECO:0000256" key="7">
    <source>
        <dbReference type="SAM" id="SignalP"/>
    </source>
</evidence>
<gene>
    <name evidence="8" type="ORF">ECPE_LOCUS15349</name>
</gene>
<dbReference type="PANTHER" id="PTHR46181">
    <property type="entry name" value="MITOCHONDRIAL GLYCINE TRANSPORTER"/>
    <property type="match status" value="1"/>
</dbReference>
<evidence type="ECO:0000256" key="4">
    <source>
        <dbReference type="ARBA" id="ARBA00023136"/>
    </source>
</evidence>
<comment type="subcellular location">
    <subcellularLocation>
        <location evidence="1">Membrane</location>
        <topology evidence="1">Multi-pass membrane protein</topology>
    </subcellularLocation>
</comment>
<evidence type="ECO:0000256" key="6">
    <source>
        <dbReference type="RuleBase" id="RU000488"/>
    </source>
</evidence>
<keyword evidence="7" id="KW-0732">Signal</keyword>
<evidence type="ECO:0000313" key="8">
    <source>
        <dbReference type="EMBL" id="VDP92621.1"/>
    </source>
</evidence>
<dbReference type="GO" id="GO:0005739">
    <property type="term" value="C:mitochondrion"/>
    <property type="evidence" value="ECO:0007669"/>
    <property type="project" value="TreeGrafter"/>
</dbReference>
<name>A0A183B814_9TREM</name>
<keyword evidence="6" id="KW-0813">Transport</keyword>
<dbReference type="WBParaSite" id="ECPE_0001538901-mRNA-1">
    <property type="protein sequence ID" value="ECPE_0001538901-mRNA-1"/>
    <property type="gene ID" value="ECPE_0001538901"/>
</dbReference>